<name>A0A2U1M0G4_ARTAN</name>
<feature type="region of interest" description="Disordered" evidence="2">
    <location>
        <begin position="379"/>
        <end position="398"/>
    </location>
</feature>
<dbReference type="InterPro" id="IPR035979">
    <property type="entry name" value="RBD_domain_sf"/>
</dbReference>
<dbReference type="AlphaFoldDB" id="A0A2U1M0G4"/>
<dbReference type="GO" id="GO:0003723">
    <property type="term" value="F:RNA binding"/>
    <property type="evidence" value="ECO:0007669"/>
    <property type="project" value="UniProtKB-UniRule"/>
</dbReference>
<keyword evidence="1" id="KW-0694">RNA-binding</keyword>
<evidence type="ECO:0000313" key="4">
    <source>
        <dbReference type="EMBL" id="PWA54739.1"/>
    </source>
</evidence>
<keyword evidence="5" id="KW-1185">Reference proteome</keyword>
<dbReference type="CDD" id="cd00590">
    <property type="entry name" value="RRM_SF"/>
    <property type="match status" value="1"/>
</dbReference>
<dbReference type="SUPFAM" id="SSF54928">
    <property type="entry name" value="RNA-binding domain, RBD"/>
    <property type="match status" value="1"/>
</dbReference>
<reference evidence="4 5" key="1">
    <citation type="journal article" date="2018" name="Mol. Plant">
        <title>The genome of Artemisia annua provides insight into the evolution of Asteraceae family and artemisinin biosynthesis.</title>
        <authorList>
            <person name="Shen Q."/>
            <person name="Zhang L."/>
            <person name="Liao Z."/>
            <person name="Wang S."/>
            <person name="Yan T."/>
            <person name="Shi P."/>
            <person name="Liu M."/>
            <person name="Fu X."/>
            <person name="Pan Q."/>
            <person name="Wang Y."/>
            <person name="Lv Z."/>
            <person name="Lu X."/>
            <person name="Zhang F."/>
            <person name="Jiang W."/>
            <person name="Ma Y."/>
            <person name="Chen M."/>
            <person name="Hao X."/>
            <person name="Li L."/>
            <person name="Tang Y."/>
            <person name="Lv G."/>
            <person name="Zhou Y."/>
            <person name="Sun X."/>
            <person name="Brodelius P.E."/>
            <person name="Rose J.K.C."/>
            <person name="Tang K."/>
        </authorList>
    </citation>
    <scope>NUCLEOTIDE SEQUENCE [LARGE SCALE GENOMIC DNA]</scope>
    <source>
        <strain evidence="5">cv. Huhao1</strain>
        <tissue evidence="4">Leaf</tissue>
    </source>
</reference>
<dbReference type="InterPro" id="IPR012677">
    <property type="entry name" value="Nucleotide-bd_a/b_plait_sf"/>
</dbReference>
<accession>A0A2U1M0G4</accession>
<feature type="domain" description="RRM" evidence="3">
    <location>
        <begin position="48"/>
        <end position="125"/>
    </location>
</feature>
<feature type="compositionally biased region" description="Basic and acidic residues" evidence="2">
    <location>
        <begin position="478"/>
        <end position="512"/>
    </location>
</feature>
<dbReference type="EMBL" id="PKPP01006979">
    <property type="protein sequence ID" value="PWA54739.1"/>
    <property type="molecule type" value="Genomic_DNA"/>
</dbReference>
<evidence type="ECO:0000256" key="1">
    <source>
        <dbReference type="PROSITE-ProRule" id="PRU00176"/>
    </source>
</evidence>
<feature type="compositionally biased region" description="Basic and acidic residues" evidence="2">
    <location>
        <begin position="14"/>
        <end position="23"/>
    </location>
</feature>
<dbReference type="SMART" id="SM00360">
    <property type="entry name" value="RRM"/>
    <property type="match status" value="1"/>
</dbReference>
<feature type="compositionally biased region" description="Acidic residues" evidence="2">
    <location>
        <begin position="387"/>
        <end position="396"/>
    </location>
</feature>
<gene>
    <name evidence="4" type="ORF">CTI12_AA435470</name>
</gene>
<protein>
    <recommendedName>
        <fullName evidence="3">RRM domain-containing protein</fullName>
    </recommendedName>
</protein>
<dbReference type="Gene3D" id="3.30.70.330">
    <property type="match status" value="1"/>
</dbReference>
<dbReference type="Proteomes" id="UP000245207">
    <property type="component" value="Unassembled WGS sequence"/>
</dbReference>
<feature type="region of interest" description="Disordered" evidence="2">
    <location>
        <begin position="179"/>
        <end position="206"/>
    </location>
</feature>
<feature type="compositionally biased region" description="Acidic residues" evidence="2">
    <location>
        <begin position="406"/>
        <end position="426"/>
    </location>
</feature>
<evidence type="ECO:0000313" key="5">
    <source>
        <dbReference type="Proteomes" id="UP000245207"/>
    </source>
</evidence>
<feature type="compositionally biased region" description="Basic and acidic residues" evidence="2">
    <location>
        <begin position="429"/>
        <end position="460"/>
    </location>
</feature>
<organism evidence="4 5">
    <name type="scientific">Artemisia annua</name>
    <name type="common">Sweet wormwood</name>
    <dbReference type="NCBI Taxonomy" id="35608"/>
    <lineage>
        <taxon>Eukaryota</taxon>
        <taxon>Viridiplantae</taxon>
        <taxon>Streptophyta</taxon>
        <taxon>Embryophyta</taxon>
        <taxon>Tracheophyta</taxon>
        <taxon>Spermatophyta</taxon>
        <taxon>Magnoliopsida</taxon>
        <taxon>eudicotyledons</taxon>
        <taxon>Gunneridae</taxon>
        <taxon>Pentapetalae</taxon>
        <taxon>asterids</taxon>
        <taxon>campanulids</taxon>
        <taxon>Asterales</taxon>
        <taxon>Asteraceae</taxon>
        <taxon>Asteroideae</taxon>
        <taxon>Anthemideae</taxon>
        <taxon>Artemisiinae</taxon>
        <taxon>Artemisia</taxon>
    </lineage>
</organism>
<feature type="region of interest" description="Disordered" evidence="2">
    <location>
        <begin position="1"/>
        <end position="38"/>
    </location>
</feature>
<feature type="region of interest" description="Disordered" evidence="2">
    <location>
        <begin position="406"/>
        <end position="512"/>
    </location>
</feature>
<proteinExistence type="predicted"/>
<evidence type="ECO:0000259" key="3">
    <source>
        <dbReference type="PROSITE" id="PS50102"/>
    </source>
</evidence>
<comment type="caution">
    <text evidence="4">The sequence shown here is derived from an EMBL/GenBank/DDBJ whole genome shotgun (WGS) entry which is preliminary data.</text>
</comment>
<dbReference type="InterPro" id="IPR000504">
    <property type="entry name" value="RRM_dom"/>
</dbReference>
<evidence type="ECO:0000256" key="2">
    <source>
        <dbReference type="SAM" id="MobiDB-lite"/>
    </source>
</evidence>
<dbReference type="Pfam" id="PF00076">
    <property type="entry name" value="RRM_1"/>
    <property type="match status" value="1"/>
</dbReference>
<feature type="compositionally biased region" description="Basic and acidic residues" evidence="2">
    <location>
        <begin position="179"/>
        <end position="192"/>
    </location>
</feature>
<sequence>MTFQPGKTGKKHKRDYENVSDRHIRNRGRYNGKHLGSNYTGGRRNTTISFMFFNFPEEWGMGNLWMIFKNYGIVFDMFMVKRRLHNGKRYGFVRYKLVNDAEVLLNQLQKIKIGGETLRVFVAYDRGHNGSGRSGVSGMKKETNERYGSLGGNFMNNGRMHNCDGRSFVDVVNMGNARKEETNKDKESEGVKAHHSYSGAGTYGFQTQNGNMNSDEVLMGKQEHRRTIIIDDNELNMEMINRSVAGEVKATCFLHKLPLLCEEQGLNKIKVKLLGGFEVMVVMENIETAKNVLEDKEQGLRRWLHKLRKGSSINHTGRRMTWINIMGIPISCWNEDTFKKIAALHGTILGTSNLQGKLHRISVVEEVRDITRVDIQENSKSRQACNMEEEEVEMMGENDMQIKEDLDEEEGDSNSEDEDTSEDEIEGNGLKKKDVPIVDAKEDSRPDKDSGRRNRDEDAGSRFSGEVRVSESFEEDMSIPKKKEVGDIKEMHGENKLSEDGSNKKVERKHAVLRDSATSGTYCDIKYGVEASPD</sequence>
<dbReference type="PROSITE" id="PS50102">
    <property type="entry name" value="RRM"/>
    <property type="match status" value="1"/>
</dbReference>